<evidence type="ECO:0000256" key="3">
    <source>
        <dbReference type="ARBA" id="ARBA00022833"/>
    </source>
</evidence>
<evidence type="ECO:0000313" key="6">
    <source>
        <dbReference type="EMBL" id="KAG7309915.1"/>
    </source>
</evidence>
<dbReference type="InterPro" id="IPR007588">
    <property type="entry name" value="Znf_FLYWCH"/>
</dbReference>
<feature type="domain" description="FLYWCH-type" evidence="5">
    <location>
        <begin position="37"/>
        <end position="88"/>
    </location>
</feature>
<comment type="caution">
    <text evidence="6">The sequence shown here is derived from an EMBL/GenBank/DDBJ whole genome shotgun (WGS) entry which is preliminary data.</text>
</comment>
<evidence type="ECO:0000256" key="2">
    <source>
        <dbReference type="ARBA" id="ARBA00022771"/>
    </source>
</evidence>
<evidence type="ECO:0000256" key="4">
    <source>
        <dbReference type="SAM" id="SignalP"/>
    </source>
</evidence>
<evidence type="ECO:0000256" key="1">
    <source>
        <dbReference type="ARBA" id="ARBA00022723"/>
    </source>
</evidence>
<feature type="signal peptide" evidence="4">
    <location>
        <begin position="1"/>
        <end position="19"/>
    </location>
</feature>
<proteinExistence type="predicted"/>
<dbReference type="Pfam" id="PF04500">
    <property type="entry name" value="FLYWCH"/>
    <property type="match status" value="3"/>
</dbReference>
<feature type="domain" description="FLYWCH-type" evidence="5">
    <location>
        <begin position="135"/>
        <end position="189"/>
    </location>
</feature>
<dbReference type="Proteomes" id="UP000823941">
    <property type="component" value="Chromosome 6"/>
</dbReference>
<protein>
    <recommendedName>
        <fullName evidence="5">FLYWCH-type domain-containing protein</fullName>
    </recommendedName>
</protein>
<evidence type="ECO:0000313" key="7">
    <source>
        <dbReference type="Proteomes" id="UP000823941"/>
    </source>
</evidence>
<gene>
    <name evidence="6" type="ORF">JYU34_004429</name>
</gene>
<keyword evidence="7" id="KW-1185">Reference proteome</keyword>
<name>A0ABQ7QY10_PLUXY</name>
<keyword evidence="2" id="KW-0863">Zinc-finger</keyword>
<reference evidence="6 7" key="1">
    <citation type="submission" date="2021-06" db="EMBL/GenBank/DDBJ databases">
        <title>A haploid diamondback moth (Plutella xylostella L.) genome assembly resolves 31 chromosomes and identifies a diamide resistance mutation.</title>
        <authorList>
            <person name="Ward C.M."/>
            <person name="Perry K.D."/>
            <person name="Baker G."/>
            <person name="Powis K."/>
            <person name="Heckel D.G."/>
            <person name="Baxter S.W."/>
        </authorList>
    </citation>
    <scope>NUCLEOTIDE SEQUENCE [LARGE SCALE GENOMIC DNA]</scope>
    <source>
        <strain evidence="6 7">LV</strain>
        <tissue evidence="6">Single pupa</tissue>
    </source>
</reference>
<dbReference type="Gene3D" id="2.20.25.240">
    <property type="match status" value="3"/>
</dbReference>
<feature type="domain" description="FLYWCH-type" evidence="5">
    <location>
        <begin position="91"/>
        <end position="133"/>
    </location>
</feature>
<dbReference type="EMBL" id="JAHIBW010000006">
    <property type="protein sequence ID" value="KAG7309915.1"/>
    <property type="molecule type" value="Genomic_DNA"/>
</dbReference>
<organism evidence="6 7">
    <name type="scientific">Plutella xylostella</name>
    <name type="common">Diamondback moth</name>
    <name type="synonym">Plutella maculipennis</name>
    <dbReference type="NCBI Taxonomy" id="51655"/>
    <lineage>
        <taxon>Eukaryota</taxon>
        <taxon>Metazoa</taxon>
        <taxon>Ecdysozoa</taxon>
        <taxon>Arthropoda</taxon>
        <taxon>Hexapoda</taxon>
        <taxon>Insecta</taxon>
        <taxon>Pterygota</taxon>
        <taxon>Neoptera</taxon>
        <taxon>Endopterygota</taxon>
        <taxon>Lepidoptera</taxon>
        <taxon>Glossata</taxon>
        <taxon>Ditrysia</taxon>
        <taxon>Yponomeutoidea</taxon>
        <taxon>Plutellidae</taxon>
        <taxon>Plutella</taxon>
    </lineage>
</organism>
<evidence type="ECO:0000259" key="5">
    <source>
        <dbReference type="Pfam" id="PF04500"/>
    </source>
</evidence>
<keyword evidence="3" id="KW-0862">Zinc</keyword>
<feature type="chain" id="PRO_5046263542" description="FLYWCH-type domain-containing protein" evidence="4">
    <location>
        <begin position="20"/>
        <end position="194"/>
    </location>
</feature>
<accession>A0ABQ7QY10</accession>
<sequence>MKPLRLSLTLTALPRWTASETLCIKYAHSGIRGFVEFILSRRGRRVLVIGSYKYNLGYTAGPTTRWRCCRKSHGCKACVYTVNDRVASIVRRGKRCLAVGKYLYSLHQKEGVKTRWRCVNRRLIGCNAFILFKPGKNIVIGGYKFSRHSRGIAGNRIRWTCSKKHKYKCRVSAISIDNQIISTSGTHTHPSHAI</sequence>
<keyword evidence="1" id="KW-0479">Metal-binding</keyword>
<keyword evidence="4" id="KW-0732">Signal</keyword>